<organism evidence="13 14">
    <name type="scientific">Dipteronia dyeriana</name>
    <dbReference type="NCBI Taxonomy" id="168575"/>
    <lineage>
        <taxon>Eukaryota</taxon>
        <taxon>Viridiplantae</taxon>
        <taxon>Streptophyta</taxon>
        <taxon>Embryophyta</taxon>
        <taxon>Tracheophyta</taxon>
        <taxon>Spermatophyta</taxon>
        <taxon>Magnoliopsida</taxon>
        <taxon>eudicotyledons</taxon>
        <taxon>Gunneridae</taxon>
        <taxon>Pentapetalae</taxon>
        <taxon>rosids</taxon>
        <taxon>malvids</taxon>
        <taxon>Sapindales</taxon>
        <taxon>Sapindaceae</taxon>
        <taxon>Hippocastanoideae</taxon>
        <taxon>Acereae</taxon>
        <taxon>Dipteronia</taxon>
    </lineage>
</organism>
<evidence type="ECO:0000256" key="12">
    <source>
        <dbReference type="RuleBase" id="RU000461"/>
    </source>
</evidence>
<sequence length="176" mass="19270">MLVNVKDVCVDSKPKKKVTGASWQSPTFGSFKFNVDGLAKGSPMMVGMGGVMRNHSGRVMSLFSLHLGVQDSNSVEIRAIHKACEMCAANPGFQDAEVIVGTDFEFIPFGAGRRICPGMTFGLATVEIELATLLYHFDWKFPSGMKPEDMDMTEAVGITGRRKDDLYLVPVPYKNV</sequence>
<dbReference type="Pfam" id="PF00067">
    <property type="entry name" value="p450"/>
    <property type="match status" value="1"/>
</dbReference>
<evidence type="ECO:0000256" key="8">
    <source>
        <dbReference type="ARBA" id="ARBA00023002"/>
    </source>
</evidence>
<keyword evidence="10 12" id="KW-0503">Monooxygenase</keyword>
<dbReference type="InterPro" id="IPR001128">
    <property type="entry name" value="Cyt_P450"/>
</dbReference>
<dbReference type="GO" id="GO:0016020">
    <property type="term" value="C:membrane"/>
    <property type="evidence" value="ECO:0007669"/>
    <property type="project" value="UniProtKB-SubCell"/>
</dbReference>
<dbReference type="PROSITE" id="PS00086">
    <property type="entry name" value="CYTOCHROME_P450"/>
    <property type="match status" value="1"/>
</dbReference>
<comment type="subcellular location">
    <subcellularLocation>
        <location evidence="2">Membrane</location>
        <topology evidence="2">Single-pass membrane protein</topology>
    </subcellularLocation>
</comment>
<evidence type="ECO:0000256" key="3">
    <source>
        <dbReference type="ARBA" id="ARBA00010617"/>
    </source>
</evidence>
<evidence type="ECO:0000313" key="13">
    <source>
        <dbReference type="EMBL" id="KAK2635297.1"/>
    </source>
</evidence>
<evidence type="ECO:0000256" key="2">
    <source>
        <dbReference type="ARBA" id="ARBA00004167"/>
    </source>
</evidence>
<keyword evidence="9 12" id="KW-0408">Iron</keyword>
<evidence type="ECO:0000256" key="10">
    <source>
        <dbReference type="ARBA" id="ARBA00023033"/>
    </source>
</evidence>
<dbReference type="GO" id="GO:0005506">
    <property type="term" value="F:iron ion binding"/>
    <property type="evidence" value="ECO:0007669"/>
    <property type="project" value="InterPro"/>
</dbReference>
<dbReference type="CDD" id="cd06222">
    <property type="entry name" value="RNase_H_like"/>
    <property type="match status" value="1"/>
</dbReference>
<evidence type="ECO:0000256" key="1">
    <source>
        <dbReference type="ARBA" id="ARBA00001971"/>
    </source>
</evidence>
<dbReference type="InterPro" id="IPR012337">
    <property type="entry name" value="RNaseH-like_sf"/>
</dbReference>
<dbReference type="GO" id="GO:0016705">
    <property type="term" value="F:oxidoreductase activity, acting on paired donors, with incorporation or reduction of molecular oxygen"/>
    <property type="evidence" value="ECO:0007669"/>
    <property type="project" value="InterPro"/>
</dbReference>
<evidence type="ECO:0000256" key="7">
    <source>
        <dbReference type="ARBA" id="ARBA00022989"/>
    </source>
</evidence>
<evidence type="ECO:0000256" key="6">
    <source>
        <dbReference type="ARBA" id="ARBA00022723"/>
    </source>
</evidence>
<dbReference type="AlphaFoldDB" id="A0AAD9WM54"/>
<dbReference type="InterPro" id="IPR017972">
    <property type="entry name" value="Cyt_P450_CS"/>
</dbReference>
<dbReference type="InterPro" id="IPR052306">
    <property type="entry name" value="CYP450_71D"/>
</dbReference>
<dbReference type="InterPro" id="IPR044730">
    <property type="entry name" value="RNase_H-like_dom_plant"/>
</dbReference>
<dbReference type="GO" id="GO:0004497">
    <property type="term" value="F:monooxygenase activity"/>
    <property type="evidence" value="ECO:0007669"/>
    <property type="project" value="UniProtKB-KW"/>
</dbReference>
<dbReference type="Proteomes" id="UP001280121">
    <property type="component" value="Unassembled WGS sequence"/>
</dbReference>
<dbReference type="InterPro" id="IPR036396">
    <property type="entry name" value="Cyt_P450_sf"/>
</dbReference>
<gene>
    <name evidence="13" type="ORF">Ddye_030089</name>
</gene>
<keyword evidence="6 12" id="KW-0479">Metal-binding</keyword>
<dbReference type="SUPFAM" id="SSF48264">
    <property type="entry name" value="Cytochrome P450"/>
    <property type="match status" value="1"/>
</dbReference>
<evidence type="ECO:0000256" key="9">
    <source>
        <dbReference type="ARBA" id="ARBA00023004"/>
    </source>
</evidence>
<proteinExistence type="inferred from homology"/>
<comment type="similarity">
    <text evidence="3 12">Belongs to the cytochrome P450 family.</text>
</comment>
<keyword evidence="11" id="KW-0472">Membrane</keyword>
<dbReference type="GO" id="GO:0020037">
    <property type="term" value="F:heme binding"/>
    <property type="evidence" value="ECO:0007669"/>
    <property type="project" value="InterPro"/>
</dbReference>
<dbReference type="PANTHER" id="PTHR47953:SF19">
    <property type="entry name" value="OS06G0641600 PROTEIN"/>
    <property type="match status" value="1"/>
</dbReference>
<dbReference type="Gene3D" id="1.10.630.10">
    <property type="entry name" value="Cytochrome P450"/>
    <property type="match status" value="1"/>
</dbReference>
<keyword evidence="8 12" id="KW-0560">Oxidoreductase</keyword>
<evidence type="ECO:0000313" key="14">
    <source>
        <dbReference type="Proteomes" id="UP001280121"/>
    </source>
</evidence>
<evidence type="ECO:0000256" key="4">
    <source>
        <dbReference type="ARBA" id="ARBA00022617"/>
    </source>
</evidence>
<accession>A0AAD9WM54</accession>
<keyword evidence="5" id="KW-0812">Transmembrane</keyword>
<evidence type="ECO:0008006" key="15">
    <source>
        <dbReference type="Google" id="ProtNLM"/>
    </source>
</evidence>
<keyword evidence="7" id="KW-1133">Transmembrane helix</keyword>
<name>A0AAD9WM54_9ROSI</name>
<evidence type="ECO:0000256" key="5">
    <source>
        <dbReference type="ARBA" id="ARBA00022692"/>
    </source>
</evidence>
<comment type="cofactor">
    <cofactor evidence="1">
        <name>heme</name>
        <dbReference type="ChEBI" id="CHEBI:30413"/>
    </cofactor>
</comment>
<dbReference type="EMBL" id="JANJYI010000009">
    <property type="protein sequence ID" value="KAK2635297.1"/>
    <property type="molecule type" value="Genomic_DNA"/>
</dbReference>
<reference evidence="13" key="1">
    <citation type="journal article" date="2023" name="Plant J.">
        <title>Genome sequences and population genomics provide insights into the demographic history, inbreeding, and mutation load of two 'living fossil' tree species of Dipteronia.</title>
        <authorList>
            <person name="Feng Y."/>
            <person name="Comes H.P."/>
            <person name="Chen J."/>
            <person name="Zhu S."/>
            <person name="Lu R."/>
            <person name="Zhang X."/>
            <person name="Li P."/>
            <person name="Qiu J."/>
            <person name="Olsen K.M."/>
            <person name="Qiu Y."/>
        </authorList>
    </citation>
    <scope>NUCLEOTIDE SEQUENCE</scope>
    <source>
        <strain evidence="13">KIB01</strain>
    </source>
</reference>
<dbReference type="SUPFAM" id="SSF53098">
    <property type="entry name" value="Ribonuclease H-like"/>
    <property type="match status" value="1"/>
</dbReference>
<dbReference type="PANTHER" id="PTHR47953">
    <property type="entry name" value="OS08G0105600 PROTEIN"/>
    <property type="match status" value="1"/>
</dbReference>
<evidence type="ECO:0000256" key="11">
    <source>
        <dbReference type="ARBA" id="ARBA00023136"/>
    </source>
</evidence>
<comment type="caution">
    <text evidence="13">The sequence shown here is derived from an EMBL/GenBank/DDBJ whole genome shotgun (WGS) entry which is preliminary data.</text>
</comment>
<keyword evidence="14" id="KW-1185">Reference proteome</keyword>
<protein>
    <recommendedName>
        <fullName evidence="15">Cytochrome P450</fullName>
    </recommendedName>
</protein>
<keyword evidence="4 12" id="KW-0349">Heme</keyword>